<proteinExistence type="predicted"/>
<gene>
    <name evidence="1" type="ORF">C8P67_11831</name>
</gene>
<dbReference type="AlphaFoldDB" id="A0A3E0E0G6"/>
<reference evidence="1 2" key="1">
    <citation type="submission" date="2018-08" db="EMBL/GenBank/DDBJ databases">
        <title>Genomic Encyclopedia of Archaeal and Bacterial Type Strains, Phase II (KMG-II): from individual species to whole genera.</title>
        <authorList>
            <person name="Goeker M."/>
        </authorList>
    </citation>
    <scope>NUCLEOTIDE SEQUENCE [LARGE SCALE GENOMIC DNA]</scope>
    <source>
        <strain evidence="1 2">DSM 100880</strain>
    </source>
</reference>
<name>A0A3E0E0G6_9FLAO</name>
<keyword evidence="2" id="KW-1185">Reference proteome</keyword>
<sequence length="304" mass="35642">MITKKTYLTVLMGITSLIGFSQNTKKEDIKAIKSMCGCYEVKFNFTETFKYPKDSASYKPSETKHETALEWIELLEDKPNKVVLQHLLIVGTGENDIVKHWRQDWLYENTDLYSFYKDNTWKFNKLTAKNVKGQWSQKVYQVDDSPRYEGSSSWAHIDGKNYWLNAADAPLPRREHTKRNDYNVLKRRNIHEITATGWNHEQDNQKLVRDESGKDYLLAEEKGFDVYTKVEDSKCLLAQNWWKNNKEVWEKVRSKWEKVYAGNKDLSLQNKVNKKSLFSLLFDLKPTATQAEVDAIIDSFVIKS</sequence>
<evidence type="ECO:0000313" key="2">
    <source>
        <dbReference type="Proteomes" id="UP000257136"/>
    </source>
</evidence>
<dbReference type="Pfam" id="PF20311">
    <property type="entry name" value="DUF6607"/>
    <property type="match status" value="1"/>
</dbReference>
<dbReference type="InterPro" id="IPR046715">
    <property type="entry name" value="DUF6607"/>
</dbReference>
<accession>A0A3E0E0G6</accession>
<dbReference type="OrthoDB" id="8564954at2"/>
<organism evidence="1 2">
    <name type="scientific">Flavobacterium aquicola</name>
    <dbReference type="NCBI Taxonomy" id="1682742"/>
    <lineage>
        <taxon>Bacteria</taxon>
        <taxon>Pseudomonadati</taxon>
        <taxon>Bacteroidota</taxon>
        <taxon>Flavobacteriia</taxon>
        <taxon>Flavobacteriales</taxon>
        <taxon>Flavobacteriaceae</taxon>
        <taxon>Flavobacterium</taxon>
    </lineage>
</organism>
<evidence type="ECO:0000313" key="1">
    <source>
        <dbReference type="EMBL" id="REG90819.1"/>
    </source>
</evidence>
<dbReference type="RefSeq" id="WP_115815104.1">
    <property type="nucleotide sequence ID" value="NZ_QUNI01000018.1"/>
</dbReference>
<protein>
    <submittedName>
        <fullName evidence="1">Uncharacterized protein</fullName>
    </submittedName>
</protein>
<dbReference type="Proteomes" id="UP000257136">
    <property type="component" value="Unassembled WGS sequence"/>
</dbReference>
<dbReference type="EMBL" id="QUNI01000018">
    <property type="protein sequence ID" value="REG90819.1"/>
    <property type="molecule type" value="Genomic_DNA"/>
</dbReference>
<comment type="caution">
    <text evidence="1">The sequence shown here is derived from an EMBL/GenBank/DDBJ whole genome shotgun (WGS) entry which is preliminary data.</text>
</comment>